<sequence>MVRLRSAADGNDFINRRLTRSAFKRTSVSLENVPPQKKKLGFPKQKLGISTQKPGGLSKKIPGGLSKTDDKQQHDKQKPGLSETGDDNQQQPHREGKDVAEVRNSLTGEALREQQRERSKRWRNMTPEETESYFKTVLQSEGFDTVDLPKYIDYYGLIRPVNQSSEKQLVLEECSKSALVTFNEKYKTRYKFENVIKANYKLGSGLYYYITFVAEDEDLGSTKFQAFVRYFHHKPTVQFCRFERPPKEEEGYNFKYMMKQKYVVKEEEDPNKPKKPFRAHFWFLQEFRKKFEERYPNASSDAVGHAAGEEWTSMTEAEKAPYVEIAEKKMAEYHKNLEAYNKRLAEGRVGEEESDKLSSGVKDEYVEDERVAGL</sequence>
<evidence type="ECO:0000313" key="1">
    <source>
        <dbReference type="EMBL" id="KAH7857428.1"/>
    </source>
</evidence>
<evidence type="ECO:0000313" key="2">
    <source>
        <dbReference type="Proteomes" id="UP000828048"/>
    </source>
</evidence>
<comment type="caution">
    <text evidence="1">The sequence shown here is derived from an EMBL/GenBank/DDBJ whole genome shotgun (WGS) entry which is preliminary data.</text>
</comment>
<keyword evidence="2" id="KW-1185">Reference proteome</keyword>
<dbReference type="Proteomes" id="UP000828048">
    <property type="component" value="Chromosome 3"/>
</dbReference>
<accession>A0ACB7YVW5</accession>
<gene>
    <name evidence="1" type="ORF">Vadar_012586</name>
</gene>
<organism evidence="1 2">
    <name type="scientific">Vaccinium darrowii</name>
    <dbReference type="NCBI Taxonomy" id="229202"/>
    <lineage>
        <taxon>Eukaryota</taxon>
        <taxon>Viridiplantae</taxon>
        <taxon>Streptophyta</taxon>
        <taxon>Embryophyta</taxon>
        <taxon>Tracheophyta</taxon>
        <taxon>Spermatophyta</taxon>
        <taxon>Magnoliopsida</taxon>
        <taxon>eudicotyledons</taxon>
        <taxon>Gunneridae</taxon>
        <taxon>Pentapetalae</taxon>
        <taxon>asterids</taxon>
        <taxon>Ericales</taxon>
        <taxon>Ericaceae</taxon>
        <taxon>Vaccinioideae</taxon>
        <taxon>Vaccinieae</taxon>
        <taxon>Vaccinium</taxon>
    </lineage>
</organism>
<dbReference type="EMBL" id="CM037153">
    <property type="protein sequence ID" value="KAH7857428.1"/>
    <property type="molecule type" value="Genomic_DNA"/>
</dbReference>
<reference evidence="1 2" key="1">
    <citation type="journal article" date="2021" name="Hortic Res">
        <title>High-quality reference genome and annotation aids understanding of berry development for evergreen blueberry (Vaccinium darrowii).</title>
        <authorList>
            <person name="Yu J."/>
            <person name="Hulse-Kemp A.M."/>
            <person name="Babiker E."/>
            <person name="Staton M."/>
        </authorList>
    </citation>
    <scope>NUCLEOTIDE SEQUENCE [LARGE SCALE GENOMIC DNA]</scope>
    <source>
        <strain evidence="2">cv. NJ 8807/NJ 8810</strain>
        <tissue evidence="1">Young leaf</tissue>
    </source>
</reference>
<protein>
    <submittedName>
        <fullName evidence="1">Uncharacterized protein</fullName>
    </submittedName>
</protein>
<name>A0ACB7YVW5_9ERIC</name>
<proteinExistence type="predicted"/>